<dbReference type="EMBL" id="JBHUEK010000034">
    <property type="protein sequence ID" value="MFD1781621.1"/>
    <property type="molecule type" value="Genomic_DNA"/>
</dbReference>
<evidence type="ECO:0000313" key="5">
    <source>
        <dbReference type="EMBL" id="MFD1781621.1"/>
    </source>
</evidence>
<evidence type="ECO:0000259" key="4">
    <source>
        <dbReference type="PROSITE" id="PS50943"/>
    </source>
</evidence>
<dbReference type="SMART" id="SM00530">
    <property type="entry name" value="HTH_XRE"/>
    <property type="match status" value="1"/>
</dbReference>
<comment type="caution">
    <text evidence="5">The sequence shown here is derived from an EMBL/GenBank/DDBJ whole genome shotgun (WGS) entry which is preliminary data.</text>
</comment>
<keyword evidence="2" id="KW-0238">DNA-binding</keyword>
<feature type="domain" description="HTH cro/C1-type" evidence="4">
    <location>
        <begin position="16"/>
        <end position="70"/>
    </location>
</feature>
<evidence type="ECO:0000256" key="3">
    <source>
        <dbReference type="ARBA" id="ARBA00023163"/>
    </source>
</evidence>
<dbReference type="PANTHER" id="PTHR46797">
    <property type="entry name" value="HTH-TYPE TRANSCRIPTIONAL REGULATOR"/>
    <property type="match status" value="1"/>
</dbReference>
<keyword evidence="1" id="KW-0805">Transcription regulation</keyword>
<dbReference type="PROSITE" id="PS50943">
    <property type="entry name" value="HTH_CROC1"/>
    <property type="match status" value="1"/>
</dbReference>
<dbReference type="InterPro" id="IPR010982">
    <property type="entry name" value="Lambda_DNA-bd_dom_sf"/>
</dbReference>
<proteinExistence type="predicted"/>
<sequence>MKCVRGKLNIQVGERIRYLRTGKEISREELAYRANLHYNFLGKVERGEKGVSLESLASITRALNVSLEEFFRAIDPIEKSSVITDSEDKIRNLKVDKKEQIFKIVDIVVGMIEHK</sequence>
<dbReference type="Gene3D" id="1.10.260.40">
    <property type="entry name" value="lambda repressor-like DNA-binding domains"/>
    <property type="match status" value="1"/>
</dbReference>
<dbReference type="Pfam" id="PF01381">
    <property type="entry name" value="HTH_3"/>
    <property type="match status" value="1"/>
</dbReference>
<name>A0ABW4MV41_9BACI</name>
<keyword evidence="6" id="KW-1185">Reference proteome</keyword>
<dbReference type="Proteomes" id="UP001597227">
    <property type="component" value="Unassembled WGS sequence"/>
</dbReference>
<organism evidence="5 6">
    <name type="scientific">Fredinandcohnia salidurans</name>
    <dbReference type="NCBI Taxonomy" id="2595041"/>
    <lineage>
        <taxon>Bacteria</taxon>
        <taxon>Bacillati</taxon>
        <taxon>Bacillota</taxon>
        <taxon>Bacilli</taxon>
        <taxon>Bacillales</taxon>
        <taxon>Bacillaceae</taxon>
        <taxon>Fredinandcohnia</taxon>
    </lineage>
</organism>
<dbReference type="PANTHER" id="PTHR46797:SF23">
    <property type="entry name" value="HTH-TYPE TRANSCRIPTIONAL REGULATOR SUTR"/>
    <property type="match status" value="1"/>
</dbReference>
<dbReference type="CDD" id="cd00093">
    <property type="entry name" value="HTH_XRE"/>
    <property type="match status" value="1"/>
</dbReference>
<dbReference type="InterPro" id="IPR050807">
    <property type="entry name" value="TransReg_Diox_bact_type"/>
</dbReference>
<protein>
    <submittedName>
        <fullName evidence="5">Helix-turn-helix domain-containing protein</fullName>
    </submittedName>
</protein>
<accession>A0ABW4MV41</accession>
<dbReference type="SUPFAM" id="SSF47413">
    <property type="entry name" value="lambda repressor-like DNA-binding domains"/>
    <property type="match status" value="1"/>
</dbReference>
<reference evidence="6" key="1">
    <citation type="journal article" date="2019" name="Int. J. Syst. Evol. Microbiol.">
        <title>The Global Catalogue of Microorganisms (GCM) 10K type strain sequencing project: providing services to taxonomists for standard genome sequencing and annotation.</title>
        <authorList>
            <consortium name="The Broad Institute Genomics Platform"/>
            <consortium name="The Broad Institute Genome Sequencing Center for Infectious Disease"/>
            <person name="Wu L."/>
            <person name="Ma J."/>
        </authorList>
    </citation>
    <scope>NUCLEOTIDE SEQUENCE [LARGE SCALE GENOMIC DNA]</scope>
    <source>
        <strain evidence="6">CCUG 15531</strain>
    </source>
</reference>
<dbReference type="InterPro" id="IPR001387">
    <property type="entry name" value="Cro/C1-type_HTH"/>
</dbReference>
<dbReference type="RefSeq" id="WP_388042038.1">
    <property type="nucleotide sequence ID" value="NZ_JBHUEK010000034.1"/>
</dbReference>
<evidence type="ECO:0000313" key="6">
    <source>
        <dbReference type="Proteomes" id="UP001597227"/>
    </source>
</evidence>
<keyword evidence="3" id="KW-0804">Transcription</keyword>
<evidence type="ECO:0000256" key="1">
    <source>
        <dbReference type="ARBA" id="ARBA00023015"/>
    </source>
</evidence>
<gene>
    <name evidence="5" type="ORF">ACFSFW_23525</name>
</gene>
<evidence type="ECO:0000256" key="2">
    <source>
        <dbReference type="ARBA" id="ARBA00023125"/>
    </source>
</evidence>